<keyword evidence="2" id="KW-1185">Reference proteome</keyword>
<dbReference type="PATRIC" id="fig|220754.4.peg.881"/>
<dbReference type="Proteomes" id="UP000031972">
    <property type="component" value="Unassembled WGS sequence"/>
</dbReference>
<evidence type="ECO:0000313" key="2">
    <source>
        <dbReference type="Proteomes" id="UP000031972"/>
    </source>
</evidence>
<name>A0A0C2RL69_9BACL</name>
<evidence type="ECO:0000313" key="1">
    <source>
        <dbReference type="EMBL" id="KIL50980.1"/>
    </source>
</evidence>
<sequence length="209" mass="23734">MEGKGESLFTGGKQNHFSIDRSFQEEFTRQFISSTEEVEPGFYSLHSGTNKYDMMIPVETIVDGMSYTLGSNMDYESFLCYIERGEWGTAHLQVTFFAVNNMRFVQDYLAVTQSHAGEKLEFDKTILPLKDLYVALGADHRLNKVKRSGYIGYIQNTAGNGGMQFYYDIFMKPESAVLHQEIKASEKETFHRIMRSVSFLSEGGAANES</sequence>
<reference evidence="1 2" key="1">
    <citation type="submission" date="2015-01" db="EMBL/GenBank/DDBJ databases">
        <title>Jeotgalibacillus campisalis genome sequencing.</title>
        <authorList>
            <person name="Goh K.M."/>
            <person name="Chan K.-G."/>
            <person name="Yaakop A.S."/>
            <person name="Ee R."/>
            <person name="Gan H.M."/>
            <person name="Chan C.S."/>
        </authorList>
    </citation>
    <scope>NUCLEOTIDE SEQUENCE [LARGE SCALE GENOMIC DNA]</scope>
    <source>
        <strain evidence="1 2">SF-57</strain>
    </source>
</reference>
<protein>
    <submittedName>
        <fullName evidence="1">Uncharacterized protein</fullName>
    </submittedName>
</protein>
<dbReference type="EMBL" id="JXRR01000008">
    <property type="protein sequence ID" value="KIL50980.1"/>
    <property type="molecule type" value="Genomic_DNA"/>
</dbReference>
<proteinExistence type="predicted"/>
<organism evidence="1 2">
    <name type="scientific">Jeotgalibacillus campisalis</name>
    <dbReference type="NCBI Taxonomy" id="220754"/>
    <lineage>
        <taxon>Bacteria</taxon>
        <taxon>Bacillati</taxon>
        <taxon>Bacillota</taxon>
        <taxon>Bacilli</taxon>
        <taxon>Bacillales</taxon>
        <taxon>Caryophanaceae</taxon>
        <taxon>Jeotgalibacillus</taxon>
    </lineage>
</organism>
<dbReference type="RefSeq" id="WP_041055249.1">
    <property type="nucleotide sequence ID" value="NZ_JXRR01000008.1"/>
</dbReference>
<dbReference type="OrthoDB" id="2453115at2"/>
<accession>A0A0C2RL69</accession>
<dbReference type="AlphaFoldDB" id="A0A0C2RL69"/>
<comment type="caution">
    <text evidence="1">The sequence shown here is derived from an EMBL/GenBank/DDBJ whole genome shotgun (WGS) entry which is preliminary data.</text>
</comment>
<gene>
    <name evidence="1" type="ORF">KR50_08610</name>
</gene>